<evidence type="ECO:0000256" key="1">
    <source>
        <dbReference type="SAM" id="Phobius"/>
    </source>
</evidence>
<dbReference type="Proteomes" id="UP000029640">
    <property type="component" value="Unassembled WGS sequence"/>
</dbReference>
<keyword evidence="1" id="KW-1133">Transmembrane helix</keyword>
<sequence>MATRHNGSSDGAADALAVTAIIAIAVFGLYLWLSGMPG</sequence>
<dbReference type="HOGENOM" id="CLU_3328613_0_0_6"/>
<organism evidence="2 3">
    <name type="scientific">Pseudohaliea rubra DSM 19751</name>
    <dbReference type="NCBI Taxonomy" id="1265313"/>
    <lineage>
        <taxon>Bacteria</taxon>
        <taxon>Pseudomonadati</taxon>
        <taxon>Pseudomonadota</taxon>
        <taxon>Gammaproteobacteria</taxon>
        <taxon>Cellvibrionales</taxon>
        <taxon>Halieaceae</taxon>
        <taxon>Pseudohaliea</taxon>
    </lineage>
</organism>
<keyword evidence="3" id="KW-1185">Reference proteome</keyword>
<dbReference type="STRING" id="1265313.HRUBRA_01937"/>
<reference evidence="2 3" key="1">
    <citation type="journal article" date="2014" name="Genome Announc.">
        <title>Genome Sequence of Gammaproteobacterial Pseudohaliea rubra Type Strain DSM 19751, Isolated from Coastal Seawater of the Mediterranean Sea.</title>
        <authorList>
            <person name="Spring S."/>
            <person name="Fiebig A."/>
            <person name="Riedel T."/>
            <person name="Goker M."/>
            <person name="Klenk H.P."/>
        </authorList>
    </citation>
    <scope>NUCLEOTIDE SEQUENCE [LARGE SCALE GENOMIC DNA]</scope>
    <source>
        <strain evidence="2 3">DSM 19751</strain>
    </source>
</reference>
<evidence type="ECO:0000313" key="3">
    <source>
        <dbReference type="Proteomes" id="UP000029640"/>
    </source>
</evidence>
<evidence type="ECO:0000313" key="2">
    <source>
        <dbReference type="EMBL" id="KGE03558.1"/>
    </source>
</evidence>
<dbReference type="RefSeq" id="WP_201771494.1">
    <property type="nucleotide sequence ID" value="NZ_KN234745.1"/>
</dbReference>
<keyword evidence="1" id="KW-0472">Membrane</keyword>
<feature type="transmembrane region" description="Helical" evidence="1">
    <location>
        <begin position="12"/>
        <end position="33"/>
    </location>
</feature>
<accession>A0A095VR46</accession>
<comment type="caution">
    <text evidence="2">The sequence shown here is derived from an EMBL/GenBank/DDBJ whole genome shotgun (WGS) entry which is preliminary data.</text>
</comment>
<name>A0A095VR46_9GAMM</name>
<dbReference type="AlphaFoldDB" id="A0A095VR46"/>
<keyword evidence="1" id="KW-0812">Transmembrane</keyword>
<protein>
    <submittedName>
        <fullName evidence="2">Uncharacterized protein</fullName>
    </submittedName>
</protein>
<proteinExistence type="predicted"/>
<gene>
    <name evidence="2" type="ORF">HRUBRA_01937</name>
</gene>
<dbReference type="EMBL" id="AUVB01000054">
    <property type="protein sequence ID" value="KGE03558.1"/>
    <property type="molecule type" value="Genomic_DNA"/>
</dbReference>